<feature type="chain" id="PRO_5039432853" evidence="1">
    <location>
        <begin position="26"/>
        <end position="185"/>
    </location>
</feature>
<keyword evidence="3" id="KW-1185">Reference proteome</keyword>
<gene>
    <name evidence="2" type="ORF">DFR71_6524</name>
</gene>
<feature type="signal peptide" evidence="1">
    <location>
        <begin position="1"/>
        <end position="25"/>
    </location>
</feature>
<protein>
    <submittedName>
        <fullName evidence="2">Uncharacterized protein DUF3558</fullName>
    </submittedName>
</protein>
<reference evidence="2 3" key="1">
    <citation type="submission" date="2019-03" db="EMBL/GenBank/DDBJ databases">
        <title>Genomic Encyclopedia of Type Strains, Phase IV (KMG-IV): sequencing the most valuable type-strain genomes for metagenomic binning, comparative biology and taxonomic classification.</title>
        <authorList>
            <person name="Goeker M."/>
        </authorList>
    </citation>
    <scope>NUCLEOTIDE SEQUENCE [LARGE SCALE GENOMIC DNA]</scope>
    <source>
        <strain evidence="2 3">DSM 44684</strain>
    </source>
</reference>
<dbReference type="InterPro" id="IPR024520">
    <property type="entry name" value="DUF3558"/>
</dbReference>
<sequence>MLVRRRSVVLTTVLCGALAVGGCSTTETGNAQPSSTTDLSAATAALWDPCSQIPDSTLRSLDIDLASKRSGILGAEEPGWKICLWEEADFPPNYGISVATTIYTVDQVRAKPNNVDFKDITVAGRSGVQFRQSNYDVDEECNLVFPTASGSAQFGVINTTSKSKSMAPCDRIRKVAEAILQDIPK</sequence>
<dbReference type="Proteomes" id="UP000294856">
    <property type="component" value="Unassembled WGS sequence"/>
</dbReference>
<accession>A0A4R1F9Y6</accession>
<name>A0A4R1F9Y6_9NOCA</name>
<dbReference type="Pfam" id="PF12079">
    <property type="entry name" value="DUF3558"/>
    <property type="match status" value="1"/>
</dbReference>
<evidence type="ECO:0000313" key="3">
    <source>
        <dbReference type="Proteomes" id="UP000294856"/>
    </source>
</evidence>
<keyword evidence="1" id="KW-0732">Signal</keyword>
<dbReference type="AlphaFoldDB" id="A0A4R1F9Y6"/>
<dbReference type="PROSITE" id="PS51257">
    <property type="entry name" value="PROKAR_LIPOPROTEIN"/>
    <property type="match status" value="1"/>
</dbReference>
<dbReference type="EMBL" id="SMFR01000010">
    <property type="protein sequence ID" value="TCJ89614.1"/>
    <property type="molecule type" value="Genomic_DNA"/>
</dbReference>
<proteinExistence type="predicted"/>
<evidence type="ECO:0000313" key="2">
    <source>
        <dbReference type="EMBL" id="TCJ89614.1"/>
    </source>
</evidence>
<evidence type="ECO:0000256" key="1">
    <source>
        <dbReference type="SAM" id="SignalP"/>
    </source>
</evidence>
<organism evidence="2 3">
    <name type="scientific">Nocardia alba</name>
    <dbReference type="NCBI Taxonomy" id="225051"/>
    <lineage>
        <taxon>Bacteria</taxon>
        <taxon>Bacillati</taxon>
        <taxon>Actinomycetota</taxon>
        <taxon>Actinomycetes</taxon>
        <taxon>Mycobacteriales</taxon>
        <taxon>Nocardiaceae</taxon>
        <taxon>Nocardia</taxon>
    </lineage>
</organism>
<comment type="caution">
    <text evidence="2">The sequence shown here is derived from an EMBL/GenBank/DDBJ whole genome shotgun (WGS) entry which is preliminary data.</text>
</comment>
<dbReference type="OrthoDB" id="4569203at2"/>